<dbReference type="AlphaFoldDB" id="A0A1S1U7V0"/>
<evidence type="ECO:0000313" key="2">
    <source>
        <dbReference type="Proteomes" id="UP000179840"/>
    </source>
</evidence>
<dbReference type="Proteomes" id="UP000179840">
    <property type="component" value="Unassembled WGS sequence"/>
</dbReference>
<evidence type="ECO:0000313" key="1">
    <source>
        <dbReference type="EMBL" id="OHV96238.1"/>
    </source>
</evidence>
<organism evidence="1 2">
    <name type="scientific">Janthinobacterium lividum</name>
    <dbReference type="NCBI Taxonomy" id="29581"/>
    <lineage>
        <taxon>Bacteria</taxon>
        <taxon>Pseudomonadati</taxon>
        <taxon>Pseudomonadota</taxon>
        <taxon>Betaproteobacteria</taxon>
        <taxon>Burkholderiales</taxon>
        <taxon>Oxalobacteraceae</taxon>
        <taxon>Janthinobacterium</taxon>
    </lineage>
</organism>
<dbReference type="EMBL" id="LFKP01000008">
    <property type="protein sequence ID" value="OHV96238.1"/>
    <property type="molecule type" value="Genomic_DNA"/>
</dbReference>
<reference evidence="1 2" key="1">
    <citation type="submission" date="2015-06" db="EMBL/GenBank/DDBJ databases">
        <title>Draft genome sequencing of a biphenyl-degrading bacterium, Janthinobacterium lividum MEG1.</title>
        <authorList>
            <person name="Shimodaira J."/>
            <person name="Hatta T."/>
        </authorList>
    </citation>
    <scope>NUCLEOTIDE SEQUENCE [LARGE SCALE GENOMIC DNA]</scope>
    <source>
        <strain evidence="1 2">MEG1</strain>
    </source>
</reference>
<comment type="caution">
    <text evidence="1">The sequence shown here is derived from an EMBL/GenBank/DDBJ whole genome shotgun (WGS) entry which is preliminary data.</text>
</comment>
<accession>A0A1S1U7V0</accession>
<proteinExistence type="predicted"/>
<sequence length="80" mass="8671">MNSRSPAPQPETPADAAYKLDRAVLRAIHTCQPVLFEGKQHHLRAMGAQVLGGGVSSVIYLMGDATPRQPNDITFLEQAE</sequence>
<protein>
    <submittedName>
        <fullName evidence="1">Uncharacterized protein</fullName>
    </submittedName>
</protein>
<name>A0A1S1U7V0_9BURK</name>
<gene>
    <name evidence="1" type="ORF">AKG95_15735</name>
</gene>
<dbReference type="RefSeq" id="WP_071077735.1">
    <property type="nucleotide sequence ID" value="NZ_LFKP01000008.1"/>
</dbReference>